<dbReference type="KEGG" id="ccoc:CCON33237_1198"/>
<dbReference type="GO" id="GO:1990281">
    <property type="term" value="C:efflux pump complex"/>
    <property type="evidence" value="ECO:0007669"/>
    <property type="project" value="TreeGrafter"/>
</dbReference>
<dbReference type="Gene3D" id="2.40.50.100">
    <property type="match status" value="1"/>
</dbReference>
<evidence type="ECO:0000313" key="6">
    <source>
        <dbReference type="Proteomes" id="UP000066049"/>
    </source>
</evidence>
<dbReference type="Proteomes" id="UP000066049">
    <property type="component" value="Chromosome"/>
</dbReference>
<dbReference type="InterPro" id="IPR058792">
    <property type="entry name" value="Beta-barrel_RND_2"/>
</dbReference>
<dbReference type="InterPro" id="IPR058647">
    <property type="entry name" value="BSH_CzcB-like"/>
</dbReference>
<dbReference type="AlphaFoldDB" id="A0A0M4SHT9"/>
<dbReference type="Gene3D" id="2.40.30.170">
    <property type="match status" value="1"/>
</dbReference>
<dbReference type="Pfam" id="PF25973">
    <property type="entry name" value="BSH_CzcB"/>
    <property type="match status" value="1"/>
</dbReference>
<dbReference type="SUPFAM" id="SSF111369">
    <property type="entry name" value="HlyD-like secretion proteins"/>
    <property type="match status" value="1"/>
</dbReference>
<feature type="domain" description="CusB-like beta-barrel" evidence="3">
    <location>
        <begin position="177"/>
        <end position="239"/>
    </location>
</feature>
<sequence length="247" mass="27502">MKKLIILMIFGIFSFASEEIFADFEVYAKQSSKLAFEGSGKVDKIFVDVSSHVKKGDVLAILDQSSLEIALKKAKNDLELAKNASEFAKNTLSKFTQVRNVTSKQEFDEVKYKFDEAILRVQSAQIAILNAQDRLKKAVLKAPFDGVIASKNVELGESASPLQPAFVLNSEEAKILIAIDEKYANLVKVGDTFKFKLDATSEEKEVKIALIYPEIKRETRKFYAQAYDTGLKPGMFGQGKVIIGENK</sequence>
<feature type="domain" description="CzcB-like barrel-sandwich hybrid" evidence="4">
    <location>
        <begin position="39"/>
        <end position="166"/>
    </location>
</feature>
<dbReference type="PATRIC" id="fig|199.248.peg.1236"/>
<evidence type="ECO:0000259" key="4">
    <source>
        <dbReference type="Pfam" id="PF25973"/>
    </source>
</evidence>
<dbReference type="GO" id="GO:0015562">
    <property type="term" value="F:efflux transmembrane transporter activity"/>
    <property type="evidence" value="ECO:0007669"/>
    <property type="project" value="TreeGrafter"/>
</dbReference>
<dbReference type="PANTHER" id="PTHR30469:SF15">
    <property type="entry name" value="HLYD FAMILY OF SECRETION PROTEINS"/>
    <property type="match status" value="1"/>
</dbReference>
<dbReference type="Pfam" id="PF25954">
    <property type="entry name" value="Beta-barrel_RND_2"/>
    <property type="match status" value="1"/>
</dbReference>
<evidence type="ECO:0000256" key="2">
    <source>
        <dbReference type="SAM" id="Coils"/>
    </source>
</evidence>
<dbReference type="GeneID" id="28662872"/>
<keyword evidence="2" id="KW-0175">Coiled coil</keyword>
<reference evidence="6" key="1">
    <citation type="submission" date="2015-08" db="EMBL/GenBank/DDBJ databases">
        <title>Comparative genomics of the Campylobacter concisus group.</title>
        <authorList>
            <person name="Miller W.G."/>
            <person name="Yee E."/>
            <person name="Chapman M.H."/>
            <person name="Huynh S."/>
            <person name="Bono J.L."/>
            <person name="On S.L.W."/>
            <person name="St Leger J."/>
            <person name="Foster G."/>
            <person name="Parker C.T."/>
        </authorList>
    </citation>
    <scope>NUCLEOTIDE SEQUENCE [LARGE SCALE GENOMIC DNA]</scope>
    <source>
        <strain evidence="6">ATCC 33237</strain>
    </source>
</reference>
<name>A0A0M4SHT9_9BACT</name>
<dbReference type="NCBIfam" id="TIGR01730">
    <property type="entry name" value="RND_mfp"/>
    <property type="match status" value="1"/>
</dbReference>
<accession>A0A0M4SHT9</accession>
<comment type="similarity">
    <text evidence="1">Belongs to the membrane fusion protein (MFP) (TC 8.A.1) family.</text>
</comment>
<evidence type="ECO:0000313" key="5">
    <source>
        <dbReference type="EMBL" id="ALF47865.1"/>
    </source>
</evidence>
<dbReference type="EMBL" id="CP012541">
    <property type="protein sequence ID" value="ALF47865.1"/>
    <property type="molecule type" value="Genomic_DNA"/>
</dbReference>
<dbReference type="RefSeq" id="WP_054196828.1">
    <property type="nucleotide sequence ID" value="NZ_CABMKQ010000057.1"/>
</dbReference>
<gene>
    <name evidence="5" type="ORF">CCON33237_1198</name>
</gene>
<proteinExistence type="inferred from homology"/>
<organism evidence="5 6">
    <name type="scientific">Campylobacter concisus</name>
    <dbReference type="NCBI Taxonomy" id="199"/>
    <lineage>
        <taxon>Bacteria</taxon>
        <taxon>Pseudomonadati</taxon>
        <taxon>Campylobacterota</taxon>
        <taxon>Epsilonproteobacteria</taxon>
        <taxon>Campylobacterales</taxon>
        <taxon>Campylobacteraceae</taxon>
        <taxon>Campylobacter</taxon>
    </lineage>
</organism>
<dbReference type="PANTHER" id="PTHR30469">
    <property type="entry name" value="MULTIDRUG RESISTANCE PROTEIN MDTA"/>
    <property type="match status" value="1"/>
</dbReference>
<evidence type="ECO:0000259" key="3">
    <source>
        <dbReference type="Pfam" id="PF25954"/>
    </source>
</evidence>
<feature type="coiled-coil region" evidence="2">
    <location>
        <begin position="64"/>
        <end position="91"/>
    </location>
</feature>
<protein>
    <submittedName>
        <fullName evidence="5">RND family efflux transporter, membrane fusion subunit</fullName>
    </submittedName>
</protein>
<evidence type="ECO:0000256" key="1">
    <source>
        <dbReference type="ARBA" id="ARBA00009477"/>
    </source>
</evidence>
<dbReference type="InterPro" id="IPR006143">
    <property type="entry name" value="RND_pump_MFP"/>
</dbReference>